<dbReference type="EMBL" id="GIBP01008462">
    <property type="protein sequence ID" value="NDV37431.1"/>
    <property type="molecule type" value="Transcribed_RNA"/>
</dbReference>
<dbReference type="AlphaFoldDB" id="A0A6B2LKV8"/>
<comment type="subcellular location">
    <subcellularLocation>
        <location evidence="1">Mitochondrion</location>
    </subcellularLocation>
</comment>
<evidence type="ECO:0000256" key="1">
    <source>
        <dbReference type="ARBA" id="ARBA00004173"/>
    </source>
</evidence>
<evidence type="ECO:0000313" key="6">
    <source>
        <dbReference type="EMBL" id="NDV37431.1"/>
    </source>
</evidence>
<dbReference type="Pfam" id="PF07534">
    <property type="entry name" value="TLD"/>
    <property type="match status" value="1"/>
</dbReference>
<protein>
    <recommendedName>
        <fullName evidence="4">Oxidation resistance protein 1</fullName>
    </recommendedName>
</protein>
<dbReference type="PANTHER" id="PTHR23354:SF62">
    <property type="entry name" value="MUSTARD, ISOFORM V"/>
    <property type="match status" value="1"/>
</dbReference>
<dbReference type="InterPro" id="IPR006571">
    <property type="entry name" value="TLDc_dom"/>
</dbReference>
<dbReference type="PANTHER" id="PTHR23354">
    <property type="entry name" value="NUCLEOLAR PROTEIN 7/ESTROGEN RECEPTOR COACTIVATOR-RELATED"/>
    <property type="match status" value="1"/>
</dbReference>
<name>A0A6B2LKV8_9EUKA</name>
<accession>A0A6B2LKV8</accession>
<evidence type="ECO:0000256" key="4">
    <source>
        <dbReference type="ARBA" id="ARBA00040604"/>
    </source>
</evidence>
<dbReference type="PROSITE" id="PS51886">
    <property type="entry name" value="TLDC"/>
    <property type="match status" value="1"/>
</dbReference>
<dbReference type="SMART" id="SM00584">
    <property type="entry name" value="TLDc"/>
    <property type="match status" value="1"/>
</dbReference>
<comment type="similarity">
    <text evidence="2">Belongs to the OXR1 family.</text>
</comment>
<sequence>MNDEDVSLLTTFLPPRFKLKDWELLFCTSTDGISMLSFYLKTRDADPTLLVVEDKKGHVFGAFVTEPWEKQKGYYGTGESFLFKLRPKELSDVWRWTGRNTYFMYSNDNSISVGGGRGQHGLWLGNDWYDGISQCSDTFENKPLSYSEKFVIKTVEIWKFV</sequence>
<proteinExistence type="inferred from homology"/>
<dbReference type="GO" id="GO:0005739">
    <property type="term" value="C:mitochondrion"/>
    <property type="evidence" value="ECO:0007669"/>
    <property type="project" value="UniProtKB-SubCell"/>
</dbReference>
<evidence type="ECO:0000259" key="5">
    <source>
        <dbReference type="PROSITE" id="PS51886"/>
    </source>
</evidence>
<evidence type="ECO:0000256" key="2">
    <source>
        <dbReference type="ARBA" id="ARBA00009540"/>
    </source>
</evidence>
<reference evidence="6" key="1">
    <citation type="journal article" date="2020" name="J. Eukaryot. Microbiol.">
        <title>De novo Sequencing, Assembly and Annotation of the Transcriptome for the Free-Living Testate Amoeba Arcella intermedia.</title>
        <authorList>
            <person name="Ribeiro G.M."/>
            <person name="Porfirio-Sousa A.L."/>
            <person name="Maurer-Alcala X.X."/>
            <person name="Katz L.A."/>
            <person name="Lahr D.J.G."/>
        </authorList>
    </citation>
    <scope>NUCLEOTIDE SEQUENCE</scope>
</reference>
<organism evidence="6">
    <name type="scientific">Arcella intermedia</name>
    <dbReference type="NCBI Taxonomy" id="1963864"/>
    <lineage>
        <taxon>Eukaryota</taxon>
        <taxon>Amoebozoa</taxon>
        <taxon>Tubulinea</taxon>
        <taxon>Elardia</taxon>
        <taxon>Arcellinida</taxon>
        <taxon>Sphaerothecina</taxon>
        <taxon>Arcellidae</taxon>
        <taxon>Arcella</taxon>
    </lineage>
</organism>
<keyword evidence="3" id="KW-0496">Mitochondrion</keyword>
<feature type="domain" description="TLDc" evidence="5">
    <location>
        <begin position="1"/>
        <end position="161"/>
    </location>
</feature>
<evidence type="ECO:0000256" key="3">
    <source>
        <dbReference type="ARBA" id="ARBA00023128"/>
    </source>
</evidence>